<dbReference type="PANTHER" id="PTHR21310">
    <property type="entry name" value="AMINOGLYCOSIDE PHOSPHOTRANSFERASE-RELATED-RELATED"/>
    <property type="match status" value="1"/>
</dbReference>
<evidence type="ECO:0000313" key="2">
    <source>
        <dbReference type="EMBL" id="EEP77983.1"/>
    </source>
</evidence>
<keyword evidence="3" id="KW-1185">Reference proteome</keyword>
<dbReference type="InterPro" id="IPR051678">
    <property type="entry name" value="AGP_Transferase"/>
</dbReference>
<gene>
    <name evidence="2" type="ORF">UREG_02832</name>
</gene>
<dbReference type="EMBL" id="CH476615">
    <property type="protein sequence ID" value="EEP77983.1"/>
    <property type="molecule type" value="Genomic_DNA"/>
</dbReference>
<feature type="transmembrane region" description="Helical" evidence="1">
    <location>
        <begin position="456"/>
        <end position="473"/>
    </location>
</feature>
<sequence>MPKTRSLLRQEITYSFAKKEEVNVLHRLQYVDLRERYFTLINARHGWMKAIVAHHLNLGSSEICRIADTAEWYCGSFNVCVPITIENWNWRRKQPGKRVILRFPLPYRVGESFRPGNGDEKVRCEAGTYAWLQENCPSVPIPRLYGFAMSTGETFTNLEYRPFLVRCFHSFRFQLLSWLRLPVPSQYIRHQGTGLIADDSQRIAAYLLVEHIEADRGTMLSCSWSENRHNIDLRSNLFRSFSRIILSIARLPQPRIGSFIINNSGFLQLTNRPLSIELQDLENEEIPTHISRNTTYATVNEYVTDILGIHGSRIRHQPGAIHNIGDYCYQVAALATMRTVLPAFFDRQFSRGPFVFTFTDFNQSNIFVDENWNITCLVDLEWACTKPIEMVETPIWLTNKAMDEIAEDSDEFAEIWMEFVDFLASEEDKNCMKSTNIETRVKLSSLLKQGFEIGRFWYHFAVTSPTGLFTIFYKQIKPRFKKNEQDEESFFAVEPWYWSLDFVSTVTKKLEDKKQYDLLLQHAFDEHGDDTIEN</sequence>
<dbReference type="InParanoid" id="C4JI86"/>
<protein>
    <submittedName>
        <fullName evidence="2">Uncharacterized protein</fullName>
    </submittedName>
</protein>
<proteinExistence type="predicted"/>
<dbReference type="InterPro" id="IPR011009">
    <property type="entry name" value="Kinase-like_dom_sf"/>
</dbReference>
<dbReference type="HOGENOM" id="CLU_025005_3_1_1"/>
<accession>C4JI86</accession>
<keyword evidence="1" id="KW-0472">Membrane</keyword>
<dbReference type="OrthoDB" id="3645574at2759"/>
<dbReference type="AlphaFoldDB" id="C4JI86"/>
<keyword evidence="1" id="KW-1133">Transmembrane helix</keyword>
<organism evidence="2 3">
    <name type="scientific">Uncinocarpus reesii (strain UAMH 1704)</name>
    <dbReference type="NCBI Taxonomy" id="336963"/>
    <lineage>
        <taxon>Eukaryota</taxon>
        <taxon>Fungi</taxon>
        <taxon>Dikarya</taxon>
        <taxon>Ascomycota</taxon>
        <taxon>Pezizomycotina</taxon>
        <taxon>Eurotiomycetes</taxon>
        <taxon>Eurotiomycetidae</taxon>
        <taxon>Onygenales</taxon>
        <taxon>Onygenaceae</taxon>
        <taxon>Uncinocarpus</taxon>
    </lineage>
</organism>
<dbReference type="eggNOG" id="ENOG502SII6">
    <property type="taxonomic scope" value="Eukaryota"/>
</dbReference>
<dbReference type="SUPFAM" id="SSF56112">
    <property type="entry name" value="Protein kinase-like (PK-like)"/>
    <property type="match status" value="1"/>
</dbReference>
<dbReference type="GeneID" id="8437621"/>
<dbReference type="PANTHER" id="PTHR21310:SF37">
    <property type="entry name" value="AMINOGLYCOSIDE PHOSPHOTRANSFERASE DOMAIN-CONTAINING PROTEIN"/>
    <property type="match status" value="1"/>
</dbReference>
<dbReference type="VEuPathDB" id="FungiDB:UREG_02832"/>
<dbReference type="KEGG" id="ure:UREG_02832"/>
<name>C4JI86_UNCRE</name>
<evidence type="ECO:0000313" key="3">
    <source>
        <dbReference type="Proteomes" id="UP000002058"/>
    </source>
</evidence>
<dbReference type="RefSeq" id="XP_002543316.1">
    <property type="nucleotide sequence ID" value="XM_002543270.1"/>
</dbReference>
<evidence type="ECO:0000256" key="1">
    <source>
        <dbReference type="SAM" id="Phobius"/>
    </source>
</evidence>
<reference evidence="3" key="1">
    <citation type="journal article" date="2009" name="Genome Res.">
        <title>Comparative genomic analyses of the human fungal pathogens Coccidioides and their relatives.</title>
        <authorList>
            <person name="Sharpton T.J."/>
            <person name="Stajich J.E."/>
            <person name="Rounsley S.D."/>
            <person name="Gardner M.J."/>
            <person name="Wortman J.R."/>
            <person name="Jordar V.S."/>
            <person name="Maiti R."/>
            <person name="Kodira C.D."/>
            <person name="Neafsey D.E."/>
            <person name="Zeng Q."/>
            <person name="Hung C.-Y."/>
            <person name="McMahan C."/>
            <person name="Muszewska A."/>
            <person name="Grynberg M."/>
            <person name="Mandel M.A."/>
            <person name="Kellner E.M."/>
            <person name="Barker B.M."/>
            <person name="Galgiani J.N."/>
            <person name="Orbach M.J."/>
            <person name="Kirkland T.N."/>
            <person name="Cole G.T."/>
            <person name="Henn M.R."/>
            <person name="Birren B.W."/>
            <person name="Taylor J.W."/>
        </authorList>
    </citation>
    <scope>NUCLEOTIDE SEQUENCE [LARGE SCALE GENOMIC DNA]</scope>
    <source>
        <strain evidence="3">UAMH 1704</strain>
    </source>
</reference>
<dbReference type="Proteomes" id="UP000002058">
    <property type="component" value="Unassembled WGS sequence"/>
</dbReference>
<keyword evidence="1" id="KW-0812">Transmembrane</keyword>